<protein>
    <submittedName>
        <fullName evidence="7">Polyprenyl synthetase family protein</fullName>
    </submittedName>
</protein>
<accession>A0A6A8LXP1</accession>
<gene>
    <name evidence="7" type="ORF">GKC34_12990</name>
</gene>
<organism evidence="7 8">
    <name type="scientific">Ligilactobacillus salivarius</name>
    <dbReference type="NCBI Taxonomy" id="1624"/>
    <lineage>
        <taxon>Bacteria</taxon>
        <taxon>Bacillati</taxon>
        <taxon>Bacillota</taxon>
        <taxon>Bacilli</taxon>
        <taxon>Lactobacillales</taxon>
        <taxon>Lactobacillaceae</taxon>
        <taxon>Ligilactobacillus</taxon>
    </lineage>
</organism>
<dbReference type="GO" id="GO:0046872">
    <property type="term" value="F:metal ion binding"/>
    <property type="evidence" value="ECO:0007669"/>
    <property type="project" value="UniProtKB-KW"/>
</dbReference>
<evidence type="ECO:0000256" key="3">
    <source>
        <dbReference type="ARBA" id="ARBA00022679"/>
    </source>
</evidence>
<dbReference type="PROSITE" id="PS00723">
    <property type="entry name" value="POLYPRENYL_SYNTHASE_1"/>
    <property type="match status" value="1"/>
</dbReference>
<dbReference type="PANTHER" id="PTHR43281">
    <property type="entry name" value="FARNESYL DIPHOSPHATE SYNTHASE"/>
    <property type="match status" value="1"/>
</dbReference>
<feature type="non-terminal residue" evidence="7">
    <location>
        <position position="1"/>
    </location>
</feature>
<dbReference type="GO" id="GO:0008299">
    <property type="term" value="P:isoprenoid biosynthetic process"/>
    <property type="evidence" value="ECO:0007669"/>
    <property type="project" value="UniProtKB-KW"/>
</dbReference>
<evidence type="ECO:0000256" key="6">
    <source>
        <dbReference type="ARBA" id="ARBA00023229"/>
    </source>
</evidence>
<dbReference type="SUPFAM" id="SSF48576">
    <property type="entry name" value="Terpenoid synthases"/>
    <property type="match status" value="1"/>
</dbReference>
<evidence type="ECO:0000256" key="4">
    <source>
        <dbReference type="ARBA" id="ARBA00022723"/>
    </source>
</evidence>
<dbReference type="InterPro" id="IPR033749">
    <property type="entry name" value="Polyprenyl_synt_CS"/>
</dbReference>
<dbReference type="Pfam" id="PF00348">
    <property type="entry name" value="polyprenyl_synt"/>
    <property type="match status" value="1"/>
</dbReference>
<keyword evidence="5" id="KW-0460">Magnesium</keyword>
<evidence type="ECO:0000256" key="1">
    <source>
        <dbReference type="ARBA" id="ARBA00001946"/>
    </source>
</evidence>
<comment type="caution">
    <text evidence="7">The sequence shown here is derived from an EMBL/GenBank/DDBJ whole genome shotgun (WGS) entry which is preliminary data.</text>
</comment>
<keyword evidence="6" id="KW-0414">Isoprene biosynthesis</keyword>
<keyword evidence="4" id="KW-0479">Metal-binding</keyword>
<dbReference type="Gene3D" id="1.10.600.10">
    <property type="entry name" value="Farnesyl Diphosphate Synthase"/>
    <property type="match status" value="1"/>
</dbReference>
<reference evidence="7 8" key="1">
    <citation type="submission" date="2019-11" db="EMBL/GenBank/DDBJ databases">
        <title>Draft Genome Sequence of Plant Growth-Promoting Rhizosphere-Associated Bacteria.</title>
        <authorList>
            <person name="Vasilyev I.Y."/>
            <person name="Radchenko V."/>
            <person name="Ilnitskaya E.V."/>
        </authorList>
    </citation>
    <scope>NUCLEOTIDE SEQUENCE [LARGE SCALE GENOMIC DNA]</scope>
    <source>
        <strain evidence="7 8">VRA_1sq_f</strain>
    </source>
</reference>
<keyword evidence="3" id="KW-0808">Transferase</keyword>
<dbReference type="InterPro" id="IPR000092">
    <property type="entry name" value="Polyprenyl_synt"/>
</dbReference>
<dbReference type="AlphaFoldDB" id="A0A6A8LXP1"/>
<evidence type="ECO:0000256" key="2">
    <source>
        <dbReference type="ARBA" id="ARBA00006706"/>
    </source>
</evidence>
<evidence type="ECO:0000256" key="5">
    <source>
        <dbReference type="ARBA" id="ARBA00022842"/>
    </source>
</evidence>
<dbReference type="GO" id="GO:0004659">
    <property type="term" value="F:prenyltransferase activity"/>
    <property type="evidence" value="ECO:0007669"/>
    <property type="project" value="InterPro"/>
</dbReference>
<name>A0A6A8LXP1_9LACO</name>
<dbReference type="InterPro" id="IPR008949">
    <property type="entry name" value="Isoprenoid_synthase_dom_sf"/>
</dbReference>
<comment type="cofactor">
    <cofactor evidence="1">
        <name>Mg(2+)</name>
        <dbReference type="ChEBI" id="CHEBI:18420"/>
    </cofactor>
</comment>
<dbReference type="PANTHER" id="PTHR43281:SF1">
    <property type="entry name" value="FARNESYL DIPHOSPHATE SYNTHASE"/>
    <property type="match status" value="1"/>
</dbReference>
<evidence type="ECO:0000313" key="7">
    <source>
        <dbReference type="EMBL" id="MSE06619.1"/>
    </source>
</evidence>
<proteinExistence type="inferred from homology"/>
<comment type="similarity">
    <text evidence="2">Belongs to the FPP/GGPP synthase family.</text>
</comment>
<dbReference type="Proteomes" id="UP000437575">
    <property type="component" value="Unassembled WGS sequence"/>
</dbReference>
<evidence type="ECO:0000313" key="8">
    <source>
        <dbReference type="Proteomes" id="UP000437575"/>
    </source>
</evidence>
<sequence>HTYSLIHDDLPEMDNDELRRGKPTNHKKFGQAIAVLAGDGLLTTSFEWLSLTDIDNDKKIKLISQLALAAGPQGMVSGQTDDILGESKKYNLEELKHLHAGKTGALLRYACVAGGILSD</sequence>
<feature type="non-terminal residue" evidence="7">
    <location>
        <position position="119"/>
    </location>
</feature>
<dbReference type="EMBL" id="WKKZ01001131">
    <property type="protein sequence ID" value="MSE06619.1"/>
    <property type="molecule type" value="Genomic_DNA"/>
</dbReference>